<evidence type="ECO:0000256" key="1">
    <source>
        <dbReference type="SAM" id="MobiDB-lite"/>
    </source>
</evidence>
<dbReference type="AlphaFoldDB" id="A0A1I8A9N7"/>
<feature type="compositionally biased region" description="Polar residues" evidence="1">
    <location>
        <begin position="1"/>
        <end position="16"/>
    </location>
</feature>
<feature type="region of interest" description="Disordered" evidence="1">
    <location>
        <begin position="1"/>
        <end position="39"/>
    </location>
</feature>
<organism evidence="2 3">
    <name type="scientific">Steinernema glaseri</name>
    <dbReference type="NCBI Taxonomy" id="37863"/>
    <lineage>
        <taxon>Eukaryota</taxon>
        <taxon>Metazoa</taxon>
        <taxon>Ecdysozoa</taxon>
        <taxon>Nematoda</taxon>
        <taxon>Chromadorea</taxon>
        <taxon>Rhabditida</taxon>
        <taxon>Tylenchina</taxon>
        <taxon>Panagrolaimomorpha</taxon>
        <taxon>Strongyloidoidea</taxon>
        <taxon>Steinernematidae</taxon>
        <taxon>Steinernema</taxon>
    </lineage>
</organism>
<evidence type="ECO:0000313" key="3">
    <source>
        <dbReference type="WBParaSite" id="L893_g3665.t1"/>
    </source>
</evidence>
<evidence type="ECO:0000313" key="2">
    <source>
        <dbReference type="Proteomes" id="UP000095287"/>
    </source>
</evidence>
<protein>
    <submittedName>
        <fullName evidence="3">Uncharacterized protein</fullName>
    </submittedName>
</protein>
<accession>A0A1I8A9N7</accession>
<name>A0A1I8A9N7_9BILA</name>
<proteinExistence type="predicted"/>
<sequence length="90" mass="9893">MSPANTSNSGSPQPFDSATPDELATDRTEARVGQHHTLPPTVVPPFLPFIPPTQGTPNYQSPNPLLFMPNFMCNPPSCFPNPNALFWRPF</sequence>
<reference evidence="3" key="1">
    <citation type="submission" date="2016-11" db="UniProtKB">
        <authorList>
            <consortium name="WormBaseParasite"/>
        </authorList>
    </citation>
    <scope>IDENTIFICATION</scope>
</reference>
<dbReference type="Proteomes" id="UP000095287">
    <property type="component" value="Unplaced"/>
</dbReference>
<dbReference type="WBParaSite" id="L893_g3665.t1">
    <property type="protein sequence ID" value="L893_g3665.t1"/>
    <property type="gene ID" value="L893_g3665"/>
</dbReference>
<keyword evidence="2" id="KW-1185">Reference proteome</keyword>